<protein>
    <recommendedName>
        <fullName evidence="3">Transmembrane protein</fullName>
    </recommendedName>
</protein>
<reference evidence="2" key="3">
    <citation type="journal article" date="2006" name="Plant Mol. Biol.">
        <title>Features of Arabidopsis genes and genome discovered using full-length cDNAs.</title>
        <authorList>
            <person name="Alexandrov N.N."/>
            <person name="Troukhan M.E."/>
            <person name="Brover V.V."/>
            <person name="Tatarinova T."/>
            <person name="Flavell R.B."/>
            <person name="Feldmann K.A."/>
        </authorList>
    </citation>
    <scope>NUCLEOTIDE SEQUENCE</scope>
</reference>
<keyword evidence="1" id="KW-1133">Transmembrane helix</keyword>
<name>Q8LC92_ARATH</name>
<reference evidence="2" key="1">
    <citation type="journal article" date="2002" name="Genome Biol.">
        <title>Full-length messenger RNA sequences greatly improve genome annotation.</title>
        <authorList>
            <person name="Haas B.J."/>
            <person name="Volfovsky N."/>
            <person name="Town C.D."/>
            <person name="Troukhan M."/>
            <person name="Alexandrov N."/>
            <person name="Feldmann K.A."/>
            <person name="Flavell R.B."/>
            <person name="White O."/>
            <person name="Salzberg S.L."/>
        </authorList>
    </citation>
    <scope>NUCLEOTIDE SEQUENCE</scope>
</reference>
<accession>Q8LC92</accession>
<evidence type="ECO:0000256" key="1">
    <source>
        <dbReference type="SAM" id="Phobius"/>
    </source>
</evidence>
<feature type="transmembrane region" description="Helical" evidence="1">
    <location>
        <begin position="53"/>
        <end position="76"/>
    </location>
</feature>
<keyword evidence="1" id="KW-0812">Transmembrane</keyword>
<proteinExistence type="evidence at transcript level"/>
<evidence type="ECO:0000313" key="2">
    <source>
        <dbReference type="EMBL" id="AAM63776.1"/>
    </source>
</evidence>
<reference evidence="2" key="2">
    <citation type="submission" date="2002-03" db="EMBL/GenBank/DDBJ databases">
        <authorList>
            <person name="Brover V."/>
            <person name="Troukhan M."/>
            <person name="Alexandrov N."/>
            <person name="Lu Y.-P."/>
            <person name="Flavell R."/>
            <person name="Feldmann K."/>
        </authorList>
    </citation>
    <scope>NUCLEOTIDE SEQUENCE</scope>
</reference>
<dbReference type="AlphaFoldDB" id="Q8LC92"/>
<evidence type="ECO:0008006" key="3">
    <source>
        <dbReference type="Google" id="ProtNLM"/>
    </source>
</evidence>
<dbReference type="EMBL" id="AY086723">
    <property type="protein sequence ID" value="AAM63776.1"/>
    <property type="molecule type" value="mRNA"/>
</dbReference>
<sequence>MFIQRAFQSRCGSGCVCDVGLQSSRINPLNVMFVPINSYSKNKESGFYGWRERGFVCITGVLAGFCICCCYCCCFCRLKLNHGRFRSVVDL</sequence>
<keyword evidence="1" id="KW-0472">Membrane</keyword>
<organism evidence="2">
    <name type="scientific">Arabidopsis thaliana</name>
    <name type="common">Mouse-ear cress</name>
    <dbReference type="NCBI Taxonomy" id="3702"/>
    <lineage>
        <taxon>Eukaryota</taxon>
        <taxon>Viridiplantae</taxon>
        <taxon>Streptophyta</taxon>
        <taxon>Embryophyta</taxon>
        <taxon>Tracheophyta</taxon>
        <taxon>Spermatophyta</taxon>
        <taxon>Magnoliopsida</taxon>
        <taxon>eudicotyledons</taxon>
        <taxon>Gunneridae</taxon>
        <taxon>Pentapetalae</taxon>
        <taxon>rosids</taxon>
        <taxon>malvids</taxon>
        <taxon>Brassicales</taxon>
        <taxon>Brassicaceae</taxon>
        <taxon>Camelineae</taxon>
        <taxon>Arabidopsis</taxon>
    </lineage>
</organism>